<organism evidence="3 4">
    <name type="scientific">Paraburkholderia bengalensis</name>
    <dbReference type="NCBI Taxonomy" id="2747562"/>
    <lineage>
        <taxon>Bacteria</taxon>
        <taxon>Pseudomonadati</taxon>
        <taxon>Pseudomonadota</taxon>
        <taxon>Betaproteobacteria</taxon>
        <taxon>Burkholderiales</taxon>
        <taxon>Burkholderiaceae</taxon>
        <taxon>Paraburkholderia</taxon>
    </lineage>
</organism>
<sequence>MEKMEPALLRIGGELPIHRMGFGTMQLTGPGVWGPPKDEANAREVLRRAVDIGVDFFDTADVYGPGDCERIIREALHPYPPSLVIATKAGLLRSGPATRERPGISINASESHIRRALEGSLRALGRECIDLFQLHRIDPTIPVEETMEVFRALRDEGKIRHIGLSEVSVNEIERARSVVEIATVQNIYNLALRKHEDVLAYCERHQIAFIPFWPLHSGALAKSAAMVSIVARTSATSAQVALAWLLRKSPSIVLIPGTSSVQHLEENVAATKVELADADMVALDQLGMTAVQE</sequence>
<dbReference type="CDD" id="cd19088">
    <property type="entry name" value="AKR_AKR13B1"/>
    <property type="match status" value="1"/>
</dbReference>
<dbReference type="PRINTS" id="PR00069">
    <property type="entry name" value="ALDKETRDTASE"/>
</dbReference>
<dbReference type="Gene3D" id="3.20.20.100">
    <property type="entry name" value="NADP-dependent oxidoreductase domain"/>
    <property type="match status" value="1"/>
</dbReference>
<evidence type="ECO:0000256" key="1">
    <source>
        <dbReference type="ARBA" id="ARBA00023002"/>
    </source>
</evidence>
<dbReference type="SUPFAM" id="SSF51430">
    <property type="entry name" value="NAD(P)-linked oxidoreductase"/>
    <property type="match status" value="1"/>
</dbReference>
<dbReference type="PANTHER" id="PTHR43625:SF40">
    <property type="entry name" value="ALDO-KETO REDUCTASE YAKC [NADP(+)]"/>
    <property type="match status" value="1"/>
</dbReference>
<dbReference type="InterPro" id="IPR020471">
    <property type="entry name" value="AKR"/>
</dbReference>
<reference evidence="3 4" key="1">
    <citation type="journal article" date="2022" name="Arch. Microbiol.">
        <title>Paraburkholderia bengalensis sp. nov. isolated from roots of Oryza sativa, IR64.</title>
        <authorList>
            <person name="Nag P."/>
            <person name="Mondal N."/>
            <person name="Sarkar J."/>
            <person name="Das S."/>
        </authorList>
    </citation>
    <scope>NUCLEOTIDE SEQUENCE [LARGE SCALE GENOMIC DNA]</scope>
    <source>
        <strain evidence="3 4">IR64_4_BI</strain>
    </source>
</reference>
<gene>
    <name evidence="3" type="ORF">H3V53_33765</name>
</gene>
<keyword evidence="1" id="KW-0560">Oxidoreductase</keyword>
<protein>
    <submittedName>
        <fullName evidence="3">Aldo/keto reductase</fullName>
    </submittedName>
</protein>
<evidence type="ECO:0000313" key="3">
    <source>
        <dbReference type="EMBL" id="MEI6001931.1"/>
    </source>
</evidence>
<dbReference type="Pfam" id="PF00248">
    <property type="entry name" value="Aldo_ket_red"/>
    <property type="match status" value="1"/>
</dbReference>
<evidence type="ECO:0000259" key="2">
    <source>
        <dbReference type="Pfam" id="PF00248"/>
    </source>
</evidence>
<dbReference type="RefSeq" id="WP_336601587.1">
    <property type="nucleotide sequence ID" value="NZ_JACFYJ010000090.1"/>
</dbReference>
<dbReference type="InterPro" id="IPR023210">
    <property type="entry name" value="NADP_OxRdtase_dom"/>
</dbReference>
<dbReference type="EMBL" id="JACFYJ010000090">
    <property type="protein sequence ID" value="MEI6001931.1"/>
    <property type="molecule type" value="Genomic_DNA"/>
</dbReference>
<dbReference type="PANTHER" id="PTHR43625">
    <property type="entry name" value="AFLATOXIN B1 ALDEHYDE REDUCTASE"/>
    <property type="match status" value="1"/>
</dbReference>
<proteinExistence type="predicted"/>
<dbReference type="Proteomes" id="UP001386437">
    <property type="component" value="Unassembled WGS sequence"/>
</dbReference>
<keyword evidence="4" id="KW-1185">Reference proteome</keyword>
<evidence type="ECO:0000313" key="4">
    <source>
        <dbReference type="Proteomes" id="UP001386437"/>
    </source>
</evidence>
<comment type="caution">
    <text evidence="3">The sequence shown here is derived from an EMBL/GenBank/DDBJ whole genome shotgun (WGS) entry which is preliminary data.</text>
</comment>
<name>A0ABU8J297_9BURK</name>
<feature type="domain" description="NADP-dependent oxidoreductase" evidence="2">
    <location>
        <begin position="19"/>
        <end position="286"/>
    </location>
</feature>
<dbReference type="InterPro" id="IPR036812">
    <property type="entry name" value="NAD(P)_OxRdtase_dom_sf"/>
</dbReference>
<dbReference type="InterPro" id="IPR050791">
    <property type="entry name" value="Aldo-Keto_reductase"/>
</dbReference>
<accession>A0ABU8J297</accession>